<feature type="active site" evidence="4">
    <location>
        <position position="297"/>
    </location>
</feature>
<dbReference type="InterPro" id="IPR016163">
    <property type="entry name" value="Ald_DH_C"/>
</dbReference>
<dbReference type="CDD" id="cd07103">
    <property type="entry name" value="ALDH_F5_SSADH_GabD"/>
    <property type="match status" value="1"/>
</dbReference>
<evidence type="ECO:0000256" key="5">
    <source>
        <dbReference type="RuleBase" id="RU003345"/>
    </source>
</evidence>
<dbReference type="GO" id="GO:0005829">
    <property type="term" value="C:cytosol"/>
    <property type="evidence" value="ECO:0007669"/>
    <property type="project" value="TreeGrafter"/>
</dbReference>
<dbReference type="Proteomes" id="UP000050554">
    <property type="component" value="Unassembled WGS sequence"/>
</dbReference>
<organism evidence="7 8">
    <name type="scientific">Pseudomonas syringae pv. ribicola</name>
    <dbReference type="NCBI Taxonomy" id="55398"/>
    <lineage>
        <taxon>Bacteria</taxon>
        <taxon>Pseudomonadati</taxon>
        <taxon>Pseudomonadota</taxon>
        <taxon>Gammaproteobacteria</taxon>
        <taxon>Pseudomonadales</taxon>
        <taxon>Pseudomonadaceae</taxon>
        <taxon>Pseudomonas</taxon>
    </lineage>
</organism>
<evidence type="ECO:0000256" key="1">
    <source>
        <dbReference type="ARBA" id="ARBA00009986"/>
    </source>
</evidence>
<dbReference type="FunFam" id="3.40.605.10:FF:000005">
    <property type="entry name" value="Succinate-semialdehyde dehydrogenase I"/>
    <property type="match status" value="1"/>
</dbReference>
<evidence type="ECO:0000259" key="6">
    <source>
        <dbReference type="Pfam" id="PF00171"/>
    </source>
</evidence>
<dbReference type="PROSITE" id="PS00687">
    <property type="entry name" value="ALDEHYDE_DEHYDR_GLU"/>
    <property type="match status" value="1"/>
</dbReference>
<comment type="similarity">
    <text evidence="1 5">Belongs to the aldehyde dehydrogenase family.</text>
</comment>
<dbReference type="InterPro" id="IPR016160">
    <property type="entry name" value="Ald_DH_CS_CYS"/>
</dbReference>
<dbReference type="InterPro" id="IPR050740">
    <property type="entry name" value="Aldehyde_DH_Superfamily"/>
</dbReference>
<reference evidence="7 8" key="1">
    <citation type="submission" date="2015-09" db="EMBL/GenBank/DDBJ databases">
        <title>Genome announcement of multiple Pseudomonas syringae strains.</title>
        <authorList>
            <person name="Thakur S."/>
            <person name="Wang P.W."/>
            <person name="Gong Y."/>
            <person name="Weir B.S."/>
            <person name="Guttman D.S."/>
        </authorList>
    </citation>
    <scope>NUCLEOTIDE SEQUENCE [LARGE SCALE GENOMIC DNA]</scope>
    <source>
        <strain evidence="7 8">ICMP3882</strain>
    </source>
</reference>
<sequence length="524" mass="56428">MPCGREIQQRLPPAFPAFSILDCDGCLDWQSSRNRTRPTMLKHPLKDPSLLVERAYVDGQWIVADDGATLDITDPATGDVIAQVPALQGAETRRAIEAADRAWPAWRARPAAERAALLERWHQAMLENVEDLALIMTLEQGKPLNESRGEIRYGASFVKWFAEEARRSYGETIPAPSADRRLMTLKQPVGVCAAITPWNFPNAMITRKCAPALAAGCPIIVKPSDLTALSALALAVLAERVGIPAGVFNVITGMPAGIGEELTGNPVVRKISFTGSTAVGRLLMRQSAEHIKRLSLELGGNAPFIVFDDADLEQAVTGIMLSKFRNAGQTCVCANRILVQDGIYDRFAARLVEEVAKLKVGNGLEDGVTIGPLINPAAVSKVARHIDDALSQGAKLLYGGMPDGDSQFVQPTVLGDTHAGMLLANEETFGPVAPLMRFTDEAQALALANATPYGLGAYYFTQDLRRSWRFGEALEFGMVGLNTGIISMEVAPFGGVKQSGLGREGSSYGLDEYLEVKAFHVGGL</sequence>
<feature type="domain" description="Aldehyde dehydrogenase" evidence="6">
    <location>
        <begin position="62"/>
        <end position="518"/>
    </location>
</feature>
<dbReference type="InterPro" id="IPR029510">
    <property type="entry name" value="Ald_DH_CS_GLU"/>
</dbReference>
<dbReference type="Gene3D" id="3.40.309.10">
    <property type="entry name" value="Aldehyde Dehydrogenase, Chain A, domain 2"/>
    <property type="match status" value="1"/>
</dbReference>
<evidence type="ECO:0000256" key="4">
    <source>
        <dbReference type="PROSITE-ProRule" id="PRU10007"/>
    </source>
</evidence>
<accession>A0A0Q0E8K3</accession>
<protein>
    <submittedName>
        <fullName evidence="7">Succinate-semialdehyde dehydrogenase</fullName>
    </submittedName>
</protein>
<comment type="caution">
    <text evidence="7">The sequence shown here is derived from an EMBL/GenBank/DDBJ whole genome shotgun (WGS) entry which is preliminary data.</text>
</comment>
<dbReference type="InterPro" id="IPR016162">
    <property type="entry name" value="Ald_DH_N"/>
</dbReference>
<dbReference type="SUPFAM" id="SSF53720">
    <property type="entry name" value="ALDH-like"/>
    <property type="match status" value="1"/>
</dbReference>
<dbReference type="GO" id="GO:0004777">
    <property type="term" value="F:succinate-semialdehyde dehydrogenase (NAD+) activity"/>
    <property type="evidence" value="ECO:0007669"/>
    <property type="project" value="TreeGrafter"/>
</dbReference>
<dbReference type="PATRIC" id="fig|55398.3.peg.3302"/>
<dbReference type="GO" id="GO:0009450">
    <property type="term" value="P:gamma-aminobutyric acid catabolic process"/>
    <property type="evidence" value="ECO:0007669"/>
    <property type="project" value="InterPro"/>
</dbReference>
<dbReference type="PANTHER" id="PTHR43353:SF5">
    <property type="entry name" value="SUCCINATE-SEMIALDEHYDE DEHYDROGENASE, MITOCHONDRIAL"/>
    <property type="match status" value="1"/>
</dbReference>
<dbReference type="AlphaFoldDB" id="A0A0Q0E8K3"/>
<keyword evidence="3 5" id="KW-0560">Oxidoreductase</keyword>
<proteinExistence type="inferred from homology"/>
<gene>
    <name evidence="7" type="ORF">ALO47_04937</name>
</gene>
<dbReference type="PANTHER" id="PTHR43353">
    <property type="entry name" value="SUCCINATE-SEMIALDEHYDE DEHYDROGENASE, MITOCHONDRIAL"/>
    <property type="match status" value="1"/>
</dbReference>
<dbReference type="InterPro" id="IPR015590">
    <property type="entry name" value="Aldehyde_DH_dom"/>
</dbReference>
<keyword evidence="2" id="KW-0521">NADP</keyword>
<evidence type="ECO:0000313" key="7">
    <source>
        <dbReference type="EMBL" id="KPY48075.1"/>
    </source>
</evidence>
<name>A0A0Q0E8K3_PSESI</name>
<dbReference type="NCBIfam" id="TIGR01780">
    <property type="entry name" value="SSADH"/>
    <property type="match status" value="1"/>
</dbReference>
<dbReference type="PROSITE" id="PS00070">
    <property type="entry name" value="ALDEHYDE_DEHYDR_CYS"/>
    <property type="match status" value="1"/>
</dbReference>
<dbReference type="Pfam" id="PF00171">
    <property type="entry name" value="Aldedh"/>
    <property type="match status" value="1"/>
</dbReference>
<evidence type="ECO:0000256" key="2">
    <source>
        <dbReference type="ARBA" id="ARBA00022857"/>
    </source>
</evidence>
<dbReference type="InterPro" id="IPR016161">
    <property type="entry name" value="Ald_DH/histidinol_DH"/>
</dbReference>
<evidence type="ECO:0000313" key="8">
    <source>
        <dbReference type="Proteomes" id="UP000050554"/>
    </source>
</evidence>
<dbReference type="EMBL" id="LJRF01000092">
    <property type="protein sequence ID" value="KPY48075.1"/>
    <property type="molecule type" value="Genomic_DNA"/>
</dbReference>
<dbReference type="Gene3D" id="3.40.605.10">
    <property type="entry name" value="Aldehyde Dehydrogenase, Chain A, domain 1"/>
    <property type="match status" value="1"/>
</dbReference>
<dbReference type="FunFam" id="3.40.605.10:FF:000026">
    <property type="entry name" value="Aldehyde dehydrogenase, putative"/>
    <property type="match status" value="1"/>
</dbReference>
<dbReference type="FunFam" id="3.40.309.10:FF:000004">
    <property type="entry name" value="Succinate-semialdehyde dehydrogenase I"/>
    <property type="match status" value="1"/>
</dbReference>
<evidence type="ECO:0000256" key="3">
    <source>
        <dbReference type="ARBA" id="ARBA00023002"/>
    </source>
</evidence>
<dbReference type="InterPro" id="IPR010102">
    <property type="entry name" value="Succ_semiAld_DH"/>
</dbReference>